<feature type="transmembrane region" description="Helical" evidence="5">
    <location>
        <begin position="366"/>
        <end position="385"/>
    </location>
</feature>
<dbReference type="PRINTS" id="PR00762">
    <property type="entry name" value="CLCHANNEL"/>
</dbReference>
<keyword evidence="2 5" id="KW-0812">Transmembrane</keyword>
<comment type="subcellular location">
    <subcellularLocation>
        <location evidence="1">Membrane</location>
        <topology evidence="1">Multi-pass membrane protein</topology>
    </subcellularLocation>
</comment>
<feature type="transmembrane region" description="Helical" evidence="5">
    <location>
        <begin position="255"/>
        <end position="273"/>
    </location>
</feature>
<feature type="transmembrane region" description="Helical" evidence="5">
    <location>
        <begin position="47"/>
        <end position="66"/>
    </location>
</feature>
<feature type="transmembrane region" description="Helical" evidence="5">
    <location>
        <begin position="140"/>
        <end position="165"/>
    </location>
</feature>
<feature type="transmembrane region" description="Helical" evidence="5">
    <location>
        <begin position="12"/>
        <end position="35"/>
    </location>
</feature>
<dbReference type="SUPFAM" id="SSF81340">
    <property type="entry name" value="Clc chloride channel"/>
    <property type="match status" value="1"/>
</dbReference>
<evidence type="ECO:0000313" key="8">
    <source>
        <dbReference type="EMBL" id="CAB4980356.1"/>
    </source>
</evidence>
<dbReference type="Pfam" id="PF00654">
    <property type="entry name" value="Voltage_CLC"/>
    <property type="match status" value="1"/>
</dbReference>
<dbReference type="InterPro" id="IPR050368">
    <property type="entry name" value="ClC-type_chloride_channel"/>
</dbReference>
<keyword evidence="3 5" id="KW-1133">Transmembrane helix</keyword>
<dbReference type="AlphaFoldDB" id="A0A6J7SGY3"/>
<dbReference type="EMBL" id="CAFAAQ010000318">
    <property type="protein sequence ID" value="CAB4828256.1"/>
    <property type="molecule type" value="Genomic_DNA"/>
</dbReference>
<evidence type="ECO:0000256" key="5">
    <source>
        <dbReference type="SAM" id="Phobius"/>
    </source>
</evidence>
<dbReference type="Gene3D" id="1.10.3080.10">
    <property type="entry name" value="Clc chloride channel"/>
    <property type="match status" value="1"/>
</dbReference>
<reference evidence="9" key="1">
    <citation type="submission" date="2020-05" db="EMBL/GenBank/DDBJ databases">
        <authorList>
            <person name="Chiriac C."/>
            <person name="Salcher M."/>
            <person name="Ghai R."/>
            <person name="Kavagutti S V."/>
        </authorList>
    </citation>
    <scope>NUCLEOTIDE SEQUENCE</scope>
</reference>
<evidence type="ECO:0000313" key="9">
    <source>
        <dbReference type="EMBL" id="CAB5040604.1"/>
    </source>
</evidence>
<organism evidence="9">
    <name type="scientific">freshwater metagenome</name>
    <dbReference type="NCBI Taxonomy" id="449393"/>
    <lineage>
        <taxon>unclassified sequences</taxon>
        <taxon>metagenomes</taxon>
        <taxon>ecological metagenomes</taxon>
    </lineage>
</organism>
<feature type="transmembrane region" description="Helical" evidence="5">
    <location>
        <begin position="177"/>
        <end position="198"/>
    </location>
</feature>
<dbReference type="PANTHER" id="PTHR43427">
    <property type="entry name" value="CHLORIDE CHANNEL PROTEIN CLC-E"/>
    <property type="match status" value="1"/>
</dbReference>
<evidence type="ECO:0000256" key="1">
    <source>
        <dbReference type="ARBA" id="ARBA00004141"/>
    </source>
</evidence>
<evidence type="ECO:0000256" key="2">
    <source>
        <dbReference type="ARBA" id="ARBA00022692"/>
    </source>
</evidence>
<evidence type="ECO:0000256" key="3">
    <source>
        <dbReference type="ARBA" id="ARBA00022989"/>
    </source>
</evidence>
<dbReference type="EMBL" id="CAFBOG010000078">
    <property type="protein sequence ID" value="CAB4980356.1"/>
    <property type="molecule type" value="Genomic_DNA"/>
</dbReference>
<keyword evidence="4 5" id="KW-0472">Membrane</keyword>
<dbReference type="EMBL" id="CAFBPW010000292">
    <property type="protein sequence ID" value="CAB5040604.1"/>
    <property type="molecule type" value="Genomic_DNA"/>
</dbReference>
<feature type="transmembrane region" description="Helical" evidence="5">
    <location>
        <begin position="293"/>
        <end position="311"/>
    </location>
</feature>
<dbReference type="InterPro" id="IPR001807">
    <property type="entry name" value="ClC"/>
</dbReference>
<sequence length="421" mass="44281">MSWPQRLSEQVVLLALSLLVGLLAGLSSAAFLLTLEWATATRLSHPALLFGLPVAGLAIGLVYHYGGGRAAEGNNLIIDEIHDPQAWVPRRMAPMIFVGTVMTQLFGGSAGREGAAIQMSGSLTDWASRTLRISPAHRRILLVAAISAGFGAVFGVPLAGAVFGLEVQRKTGKHLKAVVPCLVASVTGSVIVTWLGITHTLTPDLGHIELSFIVLLKVTIAAVAFGLIGTVFSVTVHLIKLIFARLLSWFPARPFFGGLVVIALSLLWHTRIYNGLSIGLIEQSLFGGPVPTWAFAAKLLLTAVTLGSGFVGGEVTPLFVMGATLGASLALLLHLPVPFLAALGFVAVFGGAANAPIACTIMGLELFGVGAAPYFLLACFVSFAWSSHRGLYSAGESSSRSLYLPWCVQVLRRQSAVANIP</sequence>
<dbReference type="GO" id="GO:0016020">
    <property type="term" value="C:membrane"/>
    <property type="evidence" value="ECO:0007669"/>
    <property type="project" value="UniProtKB-SubCell"/>
</dbReference>
<gene>
    <name evidence="6" type="ORF">UFOPK2582_00620</name>
    <name evidence="7" type="ORF">UFOPK3046_02176</name>
    <name evidence="8" type="ORF">UFOPK3914_00986</name>
    <name evidence="9" type="ORF">UFOPK4173_01847</name>
</gene>
<evidence type="ECO:0000313" key="6">
    <source>
        <dbReference type="EMBL" id="CAB4694796.1"/>
    </source>
</evidence>
<dbReference type="GO" id="GO:0015108">
    <property type="term" value="F:chloride transmembrane transporter activity"/>
    <property type="evidence" value="ECO:0007669"/>
    <property type="project" value="InterPro"/>
</dbReference>
<feature type="transmembrane region" description="Helical" evidence="5">
    <location>
        <begin position="341"/>
        <end position="359"/>
    </location>
</feature>
<feature type="transmembrane region" description="Helical" evidence="5">
    <location>
        <begin position="210"/>
        <end position="243"/>
    </location>
</feature>
<accession>A0A6J7SGY3</accession>
<evidence type="ECO:0000313" key="7">
    <source>
        <dbReference type="EMBL" id="CAB4828256.1"/>
    </source>
</evidence>
<evidence type="ECO:0000256" key="4">
    <source>
        <dbReference type="ARBA" id="ARBA00023136"/>
    </source>
</evidence>
<name>A0A6J7SGY3_9ZZZZ</name>
<dbReference type="PANTHER" id="PTHR43427:SF12">
    <property type="entry name" value="CHLORIDE TRANSPORTER"/>
    <property type="match status" value="1"/>
</dbReference>
<dbReference type="EMBL" id="CAEZXS010000055">
    <property type="protein sequence ID" value="CAB4694796.1"/>
    <property type="molecule type" value="Genomic_DNA"/>
</dbReference>
<dbReference type="InterPro" id="IPR014743">
    <property type="entry name" value="Cl-channel_core"/>
</dbReference>
<protein>
    <submittedName>
        <fullName evidence="9">Unannotated protein</fullName>
    </submittedName>
</protein>
<proteinExistence type="predicted"/>